<comment type="caution">
    <text evidence="2">The sequence shown here is derived from an EMBL/GenBank/DDBJ whole genome shotgun (WGS) entry which is preliminary data.</text>
</comment>
<proteinExistence type="predicted"/>
<evidence type="ECO:0000313" key="3">
    <source>
        <dbReference type="Proteomes" id="UP000230750"/>
    </source>
</evidence>
<gene>
    <name evidence="2" type="ORF">BSL78_14040</name>
</gene>
<feature type="compositionally biased region" description="Basic residues" evidence="1">
    <location>
        <begin position="250"/>
        <end position="286"/>
    </location>
</feature>
<feature type="region of interest" description="Disordered" evidence="1">
    <location>
        <begin position="233"/>
        <end position="295"/>
    </location>
</feature>
<sequence length="295" mass="32540">MSYNSNMMTSMETITFPSSLVGDDLSIWSNDLLPKNEFQDGASLDTTIQLMDALVACKQDQKSSYLTAGDQNDPLPDWMSEKVDVSNWLDVFAGNSANQMNELEMDRMSPANELLNTFEADESNMSDFFLPKTCLDEEPFMASSPGSSIGSGGSGVNSSVSTMPSSPYSMGSETSEGDSLRETDLGTEDPVSLELLLNTCKDADVFLQLADVLPMDLPLPAEGDLKMLEETANQMQSDLQRKEKSASKVGRGKSKSKGVTKERKRGRKAKTRKQRQGTGRRRRRKVIVCPLRWKS</sequence>
<feature type="compositionally biased region" description="Low complexity" evidence="1">
    <location>
        <begin position="156"/>
        <end position="170"/>
    </location>
</feature>
<protein>
    <submittedName>
        <fullName evidence="2">Uncharacterized protein</fullName>
    </submittedName>
</protein>
<organism evidence="2 3">
    <name type="scientific">Stichopus japonicus</name>
    <name type="common">Sea cucumber</name>
    <dbReference type="NCBI Taxonomy" id="307972"/>
    <lineage>
        <taxon>Eukaryota</taxon>
        <taxon>Metazoa</taxon>
        <taxon>Echinodermata</taxon>
        <taxon>Eleutherozoa</taxon>
        <taxon>Echinozoa</taxon>
        <taxon>Holothuroidea</taxon>
        <taxon>Aspidochirotacea</taxon>
        <taxon>Aspidochirotida</taxon>
        <taxon>Stichopodidae</taxon>
        <taxon>Apostichopus</taxon>
    </lineage>
</organism>
<keyword evidence="3" id="KW-1185">Reference proteome</keyword>
<evidence type="ECO:0000313" key="2">
    <source>
        <dbReference type="EMBL" id="PIK49103.1"/>
    </source>
</evidence>
<name>A0A2G8KM64_STIJA</name>
<accession>A0A2G8KM64</accession>
<dbReference type="Proteomes" id="UP000230750">
    <property type="component" value="Unassembled WGS sequence"/>
</dbReference>
<dbReference type="EMBL" id="MRZV01000481">
    <property type="protein sequence ID" value="PIK49103.1"/>
    <property type="molecule type" value="Genomic_DNA"/>
</dbReference>
<feature type="region of interest" description="Disordered" evidence="1">
    <location>
        <begin position="140"/>
        <end position="185"/>
    </location>
</feature>
<reference evidence="2 3" key="1">
    <citation type="journal article" date="2017" name="PLoS Biol.">
        <title>The sea cucumber genome provides insights into morphological evolution and visceral regeneration.</title>
        <authorList>
            <person name="Zhang X."/>
            <person name="Sun L."/>
            <person name="Yuan J."/>
            <person name="Sun Y."/>
            <person name="Gao Y."/>
            <person name="Zhang L."/>
            <person name="Li S."/>
            <person name="Dai H."/>
            <person name="Hamel J.F."/>
            <person name="Liu C."/>
            <person name="Yu Y."/>
            <person name="Liu S."/>
            <person name="Lin W."/>
            <person name="Guo K."/>
            <person name="Jin S."/>
            <person name="Xu P."/>
            <person name="Storey K.B."/>
            <person name="Huan P."/>
            <person name="Zhang T."/>
            <person name="Zhou Y."/>
            <person name="Zhang J."/>
            <person name="Lin C."/>
            <person name="Li X."/>
            <person name="Xing L."/>
            <person name="Huo D."/>
            <person name="Sun M."/>
            <person name="Wang L."/>
            <person name="Mercier A."/>
            <person name="Li F."/>
            <person name="Yang H."/>
            <person name="Xiang J."/>
        </authorList>
    </citation>
    <scope>NUCLEOTIDE SEQUENCE [LARGE SCALE GENOMIC DNA]</scope>
    <source>
        <strain evidence="2">Shaxun</strain>
        <tissue evidence="2">Muscle</tissue>
    </source>
</reference>
<evidence type="ECO:0000256" key="1">
    <source>
        <dbReference type="SAM" id="MobiDB-lite"/>
    </source>
</evidence>
<dbReference type="AlphaFoldDB" id="A0A2G8KM64"/>